<accession>A0AB39UI48</accession>
<dbReference type="EMBL" id="CP129675">
    <property type="protein sequence ID" value="XDS46415.1"/>
    <property type="molecule type" value="Genomic_DNA"/>
</dbReference>
<dbReference type="Pfam" id="PF05258">
    <property type="entry name" value="DciA"/>
    <property type="match status" value="1"/>
</dbReference>
<dbReference type="EMBL" id="CP129682">
    <property type="protein sequence ID" value="XDS48805.1"/>
    <property type="molecule type" value="Genomic_DNA"/>
</dbReference>
<proteinExistence type="predicted"/>
<dbReference type="InterPro" id="IPR007922">
    <property type="entry name" value="DciA-like"/>
</dbReference>
<dbReference type="PANTHER" id="PTHR36456:SF1">
    <property type="entry name" value="UPF0232 PROTEIN SCO3875"/>
    <property type="match status" value="1"/>
</dbReference>
<evidence type="ECO:0000313" key="1">
    <source>
        <dbReference type="EMBL" id="XDS46415.1"/>
    </source>
</evidence>
<gene>
    <name evidence="3" type="ORF">QN062_06370</name>
    <name evidence="2" type="ORF">QN216_00565</name>
    <name evidence="1" type="ORF">QN217_09880</name>
</gene>
<evidence type="ECO:0000313" key="2">
    <source>
        <dbReference type="EMBL" id="XDS48805.1"/>
    </source>
</evidence>
<dbReference type="AlphaFoldDB" id="A0AB39UI48"/>
<organism evidence="2">
    <name type="scientific">Bifidobacterium fermentum</name>
    <dbReference type="NCBI Taxonomy" id="3059035"/>
    <lineage>
        <taxon>Bacteria</taxon>
        <taxon>Bacillati</taxon>
        <taxon>Actinomycetota</taxon>
        <taxon>Actinomycetes</taxon>
        <taxon>Bifidobacteriales</taxon>
        <taxon>Bifidobacteriaceae</taxon>
        <taxon>Bifidobacterium</taxon>
    </lineage>
</organism>
<dbReference type="RefSeq" id="WP_369341004.1">
    <property type="nucleotide sequence ID" value="NZ_CP129675.1"/>
</dbReference>
<evidence type="ECO:0000313" key="3">
    <source>
        <dbReference type="EMBL" id="XDS50032.1"/>
    </source>
</evidence>
<dbReference type="PANTHER" id="PTHR36456">
    <property type="entry name" value="UPF0232 PROTEIN SCO3875"/>
    <property type="match status" value="1"/>
</dbReference>
<reference evidence="2" key="1">
    <citation type="submission" date="2023-07" db="EMBL/GenBank/DDBJ databases">
        <title>Bifidobacterium aquikefiriaerophilum sp. nov. and Bifidobacterium eccum sp. nov., isolated from water kefir.</title>
        <authorList>
            <person name="Breselge S."/>
            <person name="Bellassi P."/>
            <person name="Barcenilla C."/>
            <person name="Alvarez-Ordonez A."/>
            <person name="Morelli L."/>
            <person name="Cotter P.D."/>
        </authorList>
    </citation>
    <scope>NUCLEOTIDE SEQUENCE</scope>
    <source>
        <strain evidence="3">WK012_4_13</strain>
        <strain evidence="2">WK013_4_14</strain>
        <strain evidence="1">WK048_4_13</strain>
    </source>
</reference>
<sequence>MRNDTPIDLLLHLNVSKLPEQTFRPFAMRGMSVRRLRERSKEAWWNFGKPGRDPNRLGGVLEQIAEQSQWVPHLKIAQLERNWNDVVGPAIASHSHVVSYNRGILTIQASSTVWATQLSYLIPQLQDTIAERLEGLPIERIEVTGPHSYSFRRGKFDIPGRGVRDTYF</sequence>
<dbReference type="EMBL" id="CP129683">
    <property type="protein sequence ID" value="XDS50032.1"/>
    <property type="molecule type" value="Genomic_DNA"/>
</dbReference>
<dbReference type="KEGG" id="bfk:QN062_06370"/>
<protein>
    <submittedName>
        <fullName evidence="2">DciA family protein</fullName>
    </submittedName>
</protein>
<name>A0AB39UI48_9BIFI</name>